<evidence type="ECO:0000313" key="1">
    <source>
        <dbReference type="EMBL" id="MBB3120753.1"/>
    </source>
</evidence>
<evidence type="ECO:0000313" key="2">
    <source>
        <dbReference type="Proteomes" id="UP000541535"/>
    </source>
</evidence>
<dbReference type="AlphaFoldDB" id="A0A7W5BD54"/>
<accession>A0A7W5BD54</accession>
<dbReference type="Proteomes" id="UP000541535">
    <property type="component" value="Unassembled WGS sequence"/>
</dbReference>
<name>A0A7W5BD54_9BURK</name>
<keyword evidence="2" id="KW-1185">Reference proteome</keyword>
<proteinExistence type="predicted"/>
<organism evidence="1 2">
    <name type="scientific">Pseudoduganella violacea</name>
    <dbReference type="NCBI Taxonomy" id="1715466"/>
    <lineage>
        <taxon>Bacteria</taxon>
        <taxon>Pseudomonadati</taxon>
        <taxon>Pseudomonadota</taxon>
        <taxon>Betaproteobacteria</taxon>
        <taxon>Burkholderiales</taxon>
        <taxon>Oxalobacteraceae</taxon>
        <taxon>Telluria group</taxon>
        <taxon>Pseudoduganella</taxon>
    </lineage>
</organism>
<gene>
    <name evidence="1" type="ORF">FHS03_003823</name>
</gene>
<dbReference type="EMBL" id="JACHXD010000011">
    <property type="protein sequence ID" value="MBB3120753.1"/>
    <property type="molecule type" value="Genomic_DNA"/>
</dbReference>
<reference evidence="1 2" key="1">
    <citation type="submission" date="2020-08" db="EMBL/GenBank/DDBJ databases">
        <title>Genomic Encyclopedia of Type Strains, Phase III (KMG-III): the genomes of soil and plant-associated and newly described type strains.</title>
        <authorList>
            <person name="Whitman W."/>
        </authorList>
    </citation>
    <scope>NUCLEOTIDE SEQUENCE [LARGE SCALE GENOMIC DNA]</scope>
    <source>
        <strain evidence="1 2">CECT 8897</strain>
    </source>
</reference>
<dbReference type="RefSeq" id="WP_183442518.1">
    <property type="nucleotide sequence ID" value="NZ_JACHXD010000011.1"/>
</dbReference>
<comment type="caution">
    <text evidence="1">The sequence shown here is derived from an EMBL/GenBank/DDBJ whole genome shotgun (WGS) entry which is preliminary data.</text>
</comment>
<sequence>MQPIVHLLIDNTAHRPAIFAVPEMSLSSSRATMIAHIFSFKINTAYLIEYLEPAYLIWVAESKEDDEQHGGPQDDLAQAGYPCLPEVLKNAALSELVLGHYLLQDCLGKLTWDGVSPIKYWLDKVTLCEIENEFVMLSGICYSKPPCQGD</sequence>
<protein>
    <submittedName>
        <fullName evidence="1">Uncharacterized protein</fullName>
    </submittedName>
</protein>